<reference evidence="1" key="1">
    <citation type="submission" date="2018-05" db="EMBL/GenBank/DDBJ databases">
        <authorList>
            <person name="Lanie J.A."/>
            <person name="Ng W.-L."/>
            <person name="Kazmierczak K.M."/>
            <person name="Andrzejewski T.M."/>
            <person name="Davidsen T.M."/>
            <person name="Wayne K.J."/>
            <person name="Tettelin H."/>
            <person name="Glass J.I."/>
            <person name="Rusch D."/>
            <person name="Podicherti R."/>
            <person name="Tsui H.-C.T."/>
            <person name="Winkler M.E."/>
        </authorList>
    </citation>
    <scope>NUCLEOTIDE SEQUENCE</scope>
</reference>
<dbReference type="Pfam" id="PF07799">
    <property type="entry name" value="DUF1643"/>
    <property type="match status" value="1"/>
</dbReference>
<protein>
    <recommendedName>
        <fullName evidence="2">DUF1643 domain-containing protein</fullName>
    </recommendedName>
</protein>
<accession>A0A382RNH8</accession>
<gene>
    <name evidence="1" type="ORF">METZ01_LOCUS352093</name>
</gene>
<dbReference type="EMBL" id="UINC01123037">
    <property type="protein sequence ID" value="SVC99239.1"/>
    <property type="molecule type" value="Genomic_DNA"/>
</dbReference>
<name>A0A382RNH8_9ZZZZ</name>
<proteinExistence type="predicted"/>
<dbReference type="AlphaFoldDB" id="A0A382RNH8"/>
<feature type="non-terminal residue" evidence="1">
    <location>
        <position position="1"/>
    </location>
</feature>
<sequence>NLKKVKYPVGSENDKYIVTLSKKADITVAAWGNNGNLYSRDKQVLNLVPSLMCLKINKSGQPAHPLYLKKDLKLINYTRL</sequence>
<organism evidence="1">
    <name type="scientific">marine metagenome</name>
    <dbReference type="NCBI Taxonomy" id="408172"/>
    <lineage>
        <taxon>unclassified sequences</taxon>
        <taxon>metagenomes</taxon>
        <taxon>ecological metagenomes</taxon>
    </lineage>
</organism>
<dbReference type="InterPro" id="IPR012441">
    <property type="entry name" value="DUF1643"/>
</dbReference>
<evidence type="ECO:0008006" key="2">
    <source>
        <dbReference type="Google" id="ProtNLM"/>
    </source>
</evidence>
<evidence type="ECO:0000313" key="1">
    <source>
        <dbReference type="EMBL" id="SVC99239.1"/>
    </source>
</evidence>